<name>A0A3S5ACV4_9PLAT</name>
<evidence type="ECO:0000313" key="12">
    <source>
        <dbReference type="EMBL" id="VEL13126.1"/>
    </source>
</evidence>
<dbReference type="Pfam" id="PF00069">
    <property type="entry name" value="Pkinase"/>
    <property type="match status" value="1"/>
</dbReference>
<dbReference type="InterPro" id="IPR050236">
    <property type="entry name" value="Ser_Thr_kinase_AGC"/>
</dbReference>
<dbReference type="PANTHER" id="PTHR24356:SF418">
    <property type="entry name" value="SERINE_THREONINE-PROTEIN KINASE WARTS"/>
    <property type="match status" value="1"/>
</dbReference>
<feature type="region of interest" description="Disordered" evidence="10">
    <location>
        <begin position="242"/>
        <end position="261"/>
    </location>
</feature>
<evidence type="ECO:0000256" key="10">
    <source>
        <dbReference type="SAM" id="MobiDB-lite"/>
    </source>
</evidence>
<dbReference type="InterPro" id="IPR011009">
    <property type="entry name" value="Kinase-like_dom_sf"/>
</dbReference>
<dbReference type="FunFam" id="1.10.510.10:FF:000024">
    <property type="entry name" value="Probable serine/threonine-protein kinase cot-1"/>
    <property type="match status" value="1"/>
</dbReference>
<dbReference type="SUPFAM" id="SSF56112">
    <property type="entry name" value="Protein kinase-like (PK-like)"/>
    <property type="match status" value="1"/>
</dbReference>
<keyword evidence="13" id="KW-1185">Reference proteome</keyword>
<dbReference type="Gene3D" id="1.10.510.10">
    <property type="entry name" value="Transferase(Phosphotransferase) domain 1"/>
    <property type="match status" value="1"/>
</dbReference>
<comment type="catalytic activity">
    <reaction evidence="8">
        <text>L-threonyl-[protein] + ATP = O-phospho-L-threonyl-[protein] + ADP + H(+)</text>
        <dbReference type="Rhea" id="RHEA:46608"/>
        <dbReference type="Rhea" id="RHEA-COMP:11060"/>
        <dbReference type="Rhea" id="RHEA-COMP:11605"/>
        <dbReference type="ChEBI" id="CHEBI:15378"/>
        <dbReference type="ChEBI" id="CHEBI:30013"/>
        <dbReference type="ChEBI" id="CHEBI:30616"/>
        <dbReference type="ChEBI" id="CHEBI:61977"/>
        <dbReference type="ChEBI" id="CHEBI:456216"/>
        <dbReference type="EC" id="2.7.11.1"/>
    </reaction>
</comment>
<keyword evidence="2" id="KW-0723">Serine/threonine-protein kinase</keyword>
<accession>A0A3S5ACV4</accession>
<gene>
    <name evidence="12" type="ORF">PXEA_LOCUS6566</name>
</gene>
<comment type="caution">
    <text evidence="12">The sequence shown here is derived from an EMBL/GenBank/DDBJ whole genome shotgun (WGS) entry which is preliminary data.</text>
</comment>
<keyword evidence="3" id="KW-0597">Phosphoprotein</keyword>
<keyword evidence="4" id="KW-0808">Transferase</keyword>
<dbReference type="PANTHER" id="PTHR24356">
    <property type="entry name" value="SERINE/THREONINE-PROTEIN KINASE"/>
    <property type="match status" value="1"/>
</dbReference>
<reference evidence="12" key="1">
    <citation type="submission" date="2018-11" db="EMBL/GenBank/DDBJ databases">
        <authorList>
            <consortium name="Pathogen Informatics"/>
        </authorList>
    </citation>
    <scope>NUCLEOTIDE SEQUENCE</scope>
</reference>
<evidence type="ECO:0000256" key="7">
    <source>
        <dbReference type="ARBA" id="ARBA00022840"/>
    </source>
</evidence>
<dbReference type="EC" id="2.7.11.1" evidence="1"/>
<dbReference type="Proteomes" id="UP000784294">
    <property type="component" value="Unassembled WGS sequence"/>
</dbReference>
<feature type="compositionally biased region" description="Basic and acidic residues" evidence="10">
    <location>
        <begin position="249"/>
        <end position="261"/>
    </location>
</feature>
<dbReference type="InterPro" id="IPR000719">
    <property type="entry name" value="Prot_kinase_dom"/>
</dbReference>
<evidence type="ECO:0000256" key="9">
    <source>
        <dbReference type="ARBA" id="ARBA00048679"/>
    </source>
</evidence>
<dbReference type="GO" id="GO:0035329">
    <property type="term" value="P:hippo signaling"/>
    <property type="evidence" value="ECO:0007669"/>
    <property type="project" value="TreeGrafter"/>
</dbReference>
<evidence type="ECO:0000256" key="4">
    <source>
        <dbReference type="ARBA" id="ARBA00022679"/>
    </source>
</evidence>
<dbReference type="OrthoDB" id="3638488at2759"/>
<evidence type="ECO:0000256" key="2">
    <source>
        <dbReference type="ARBA" id="ARBA00022527"/>
    </source>
</evidence>
<evidence type="ECO:0000256" key="8">
    <source>
        <dbReference type="ARBA" id="ARBA00047899"/>
    </source>
</evidence>
<evidence type="ECO:0000256" key="6">
    <source>
        <dbReference type="ARBA" id="ARBA00022777"/>
    </source>
</evidence>
<evidence type="ECO:0000313" key="13">
    <source>
        <dbReference type="Proteomes" id="UP000784294"/>
    </source>
</evidence>
<feature type="region of interest" description="Disordered" evidence="10">
    <location>
        <begin position="266"/>
        <end position="329"/>
    </location>
</feature>
<organism evidence="12 13">
    <name type="scientific">Protopolystoma xenopodis</name>
    <dbReference type="NCBI Taxonomy" id="117903"/>
    <lineage>
        <taxon>Eukaryota</taxon>
        <taxon>Metazoa</taxon>
        <taxon>Spiralia</taxon>
        <taxon>Lophotrochozoa</taxon>
        <taxon>Platyhelminthes</taxon>
        <taxon>Monogenea</taxon>
        <taxon>Polyopisthocotylea</taxon>
        <taxon>Polystomatidea</taxon>
        <taxon>Polystomatidae</taxon>
        <taxon>Protopolystoma</taxon>
    </lineage>
</organism>
<evidence type="ECO:0000259" key="11">
    <source>
        <dbReference type="PROSITE" id="PS50011"/>
    </source>
</evidence>
<sequence length="375" mass="40828">MMSLLIKKGIFEEPLARFYAAELTLALESVHSLGFIHRDIKPDNILITREGHIKLTDFGLCTGFRWTHSSKYWDLDFSIPPVRSPAKKTQISSTPGQNGAAILTTSAVSPIAPRQLTEATTSTETGFPETPKPVCWTNSCSEGSTPLPINTESHCRESLLSSSSSSSISSSSSSSSHVSGDALCENALNTNDECKEECDEVIDESTGLCSDSDTEETDKNIGTLIEDEGELDYEEDIGYVDEESDEDDNGQHEGEGEQSCVKDELIDITDGGGDSGKQAEAGHDSVEQGKQLGTARASGGPPSQDILGKQQKTISEEEKRAGSLARRRRHYNDKTLERRKASFANRRCAQSLVGTPNYIAPEILRRQGRFVAFLV</sequence>
<dbReference type="InterPro" id="IPR008271">
    <property type="entry name" value="Ser/Thr_kinase_AS"/>
</dbReference>
<evidence type="ECO:0000256" key="3">
    <source>
        <dbReference type="ARBA" id="ARBA00022553"/>
    </source>
</evidence>
<keyword evidence="5" id="KW-0547">Nucleotide-binding</keyword>
<evidence type="ECO:0000256" key="5">
    <source>
        <dbReference type="ARBA" id="ARBA00022741"/>
    </source>
</evidence>
<dbReference type="GO" id="GO:0043065">
    <property type="term" value="P:positive regulation of apoptotic process"/>
    <property type="evidence" value="ECO:0007669"/>
    <property type="project" value="TreeGrafter"/>
</dbReference>
<dbReference type="AlphaFoldDB" id="A0A3S5ACV4"/>
<comment type="catalytic activity">
    <reaction evidence="9">
        <text>L-seryl-[protein] + ATP = O-phospho-L-seryl-[protein] + ADP + H(+)</text>
        <dbReference type="Rhea" id="RHEA:17989"/>
        <dbReference type="Rhea" id="RHEA-COMP:9863"/>
        <dbReference type="Rhea" id="RHEA-COMP:11604"/>
        <dbReference type="ChEBI" id="CHEBI:15378"/>
        <dbReference type="ChEBI" id="CHEBI:29999"/>
        <dbReference type="ChEBI" id="CHEBI:30616"/>
        <dbReference type="ChEBI" id="CHEBI:83421"/>
        <dbReference type="ChEBI" id="CHEBI:456216"/>
        <dbReference type="EC" id="2.7.11.1"/>
    </reaction>
</comment>
<dbReference type="GO" id="GO:0046620">
    <property type="term" value="P:regulation of organ growth"/>
    <property type="evidence" value="ECO:0007669"/>
    <property type="project" value="TreeGrafter"/>
</dbReference>
<dbReference type="GO" id="GO:0005524">
    <property type="term" value="F:ATP binding"/>
    <property type="evidence" value="ECO:0007669"/>
    <property type="project" value="UniProtKB-KW"/>
</dbReference>
<keyword evidence="7" id="KW-0067">ATP-binding</keyword>
<evidence type="ECO:0000256" key="1">
    <source>
        <dbReference type="ARBA" id="ARBA00012513"/>
    </source>
</evidence>
<feature type="domain" description="Protein kinase" evidence="11">
    <location>
        <begin position="1"/>
        <end position="375"/>
    </location>
</feature>
<dbReference type="SMART" id="SM00220">
    <property type="entry name" value="S_TKc"/>
    <property type="match status" value="1"/>
</dbReference>
<proteinExistence type="predicted"/>
<dbReference type="GO" id="GO:0000082">
    <property type="term" value="P:G1/S transition of mitotic cell cycle"/>
    <property type="evidence" value="ECO:0007669"/>
    <property type="project" value="TreeGrafter"/>
</dbReference>
<keyword evidence="6" id="KW-0418">Kinase</keyword>
<dbReference type="EMBL" id="CAAALY010016829">
    <property type="protein sequence ID" value="VEL13126.1"/>
    <property type="molecule type" value="Genomic_DNA"/>
</dbReference>
<protein>
    <recommendedName>
        <fullName evidence="1">non-specific serine/threonine protein kinase</fullName>
        <ecNumber evidence="1">2.7.11.1</ecNumber>
    </recommendedName>
</protein>
<dbReference type="GO" id="GO:0007010">
    <property type="term" value="P:cytoskeleton organization"/>
    <property type="evidence" value="ECO:0007669"/>
    <property type="project" value="UniProtKB-ARBA"/>
</dbReference>
<dbReference type="GO" id="GO:0004674">
    <property type="term" value="F:protein serine/threonine kinase activity"/>
    <property type="evidence" value="ECO:0007669"/>
    <property type="project" value="UniProtKB-KW"/>
</dbReference>
<dbReference type="PROSITE" id="PS00108">
    <property type="entry name" value="PROTEIN_KINASE_ST"/>
    <property type="match status" value="1"/>
</dbReference>
<dbReference type="PROSITE" id="PS50011">
    <property type="entry name" value="PROTEIN_KINASE_DOM"/>
    <property type="match status" value="1"/>
</dbReference>